<evidence type="ECO:0000256" key="4">
    <source>
        <dbReference type="ARBA" id="ARBA00022679"/>
    </source>
</evidence>
<sequence length="424" mass="47106">MSDTTAPGESSVASQATQADASAQQTAVQPASASASPAADTPSQPLSKKAQKKLAKAAYLAERKKERRAAEKERRKEKKRLLAEKRAAGELDPEEVAQLQKRKRQRTDKGPRTFFNARVVVDLGFDEMMTENEVKSLTSQLAYTYSANRKAENPFSSLLFTSLNGRTLERMDATNNAAYKRWVGAEWWTEGYERLWKGVEEEQKQHPSTQERKVAMQPENGSEAGEATGDNATKRSKALSTSRAAKDTVVYLTADADDELTELKEGETYIIGGIVDHNRYKNLCLNKSKVQQIRSARLPIGTYLSELRTRKVLTVNQTFEILLKWVETRNWEQALYSVIPKRKFNTEGRRRGGGGSSKGGESVDDQESSDDEGAQVGAVDADAEGSDESEEVRVLDVAALEEEAEQPWQEREQDTTTLDSRTAG</sequence>
<feature type="compositionally biased region" description="Polar residues" evidence="9">
    <location>
        <begin position="415"/>
        <end position="424"/>
    </location>
</feature>
<evidence type="ECO:0000256" key="2">
    <source>
        <dbReference type="ARBA" id="ARBA00020451"/>
    </source>
</evidence>
<evidence type="ECO:0000256" key="3">
    <source>
        <dbReference type="ARBA" id="ARBA00022603"/>
    </source>
</evidence>
<dbReference type="OMA" id="FKKNDGW"/>
<proteinExistence type="predicted"/>
<dbReference type="GO" id="GO:0000049">
    <property type="term" value="F:tRNA binding"/>
    <property type="evidence" value="ECO:0007669"/>
    <property type="project" value="TreeGrafter"/>
</dbReference>
<dbReference type="Gene3D" id="3.40.1280.30">
    <property type="match status" value="1"/>
</dbReference>
<dbReference type="GO" id="GO:0005634">
    <property type="term" value="C:nucleus"/>
    <property type="evidence" value="ECO:0007669"/>
    <property type="project" value="TreeGrafter"/>
</dbReference>
<organism evidence="11 12">
    <name type="scientific">Pycnoporus cinnabarinus</name>
    <name type="common">Cinnabar-red polypore</name>
    <name type="synonym">Trametes cinnabarina</name>
    <dbReference type="NCBI Taxonomy" id="5643"/>
    <lineage>
        <taxon>Eukaryota</taxon>
        <taxon>Fungi</taxon>
        <taxon>Dikarya</taxon>
        <taxon>Basidiomycota</taxon>
        <taxon>Agaricomycotina</taxon>
        <taxon>Agaricomycetes</taxon>
        <taxon>Polyporales</taxon>
        <taxon>Polyporaceae</taxon>
        <taxon>Trametes</taxon>
    </lineage>
</organism>
<protein>
    <recommendedName>
        <fullName evidence="2">tRNA (guanine(9)-N1)-methyltransferase</fullName>
        <ecNumber evidence="1">2.1.1.221</ecNumber>
    </recommendedName>
    <alternativeName>
        <fullName evidence="7">tRNA methyltransferase 10</fullName>
    </alternativeName>
    <alternativeName>
        <fullName evidence="6">tRNA(m1G9)-methyltransferase</fullName>
    </alternativeName>
</protein>
<accession>A0A060S249</accession>
<dbReference type="Proteomes" id="UP000029665">
    <property type="component" value="Unassembled WGS sequence"/>
</dbReference>
<evidence type="ECO:0000256" key="1">
    <source>
        <dbReference type="ARBA" id="ARBA00012797"/>
    </source>
</evidence>
<dbReference type="CDD" id="cd18089">
    <property type="entry name" value="SPOUT_Trm10-like"/>
    <property type="match status" value="1"/>
</dbReference>
<feature type="region of interest" description="Disordered" evidence="9">
    <location>
        <begin position="200"/>
        <end position="239"/>
    </location>
</feature>
<reference evidence="11" key="1">
    <citation type="submission" date="2014-01" db="EMBL/GenBank/DDBJ databases">
        <title>The genome of the white-rot fungus Pycnoporus cinnabarinus: a basidiomycete model with a versatile arsenal for lignocellulosic biomass breakdown.</title>
        <authorList>
            <person name="Levasseur A."/>
            <person name="Lomascolo A."/>
            <person name="Ruiz-Duenas F.J."/>
            <person name="Uzan E."/>
            <person name="Piumi F."/>
            <person name="Kues U."/>
            <person name="Ram A.F.J."/>
            <person name="Murat C."/>
            <person name="Haon M."/>
            <person name="Benoit I."/>
            <person name="Arfi Y."/>
            <person name="Chevret D."/>
            <person name="Drula E."/>
            <person name="Kwon M.J."/>
            <person name="Gouret P."/>
            <person name="Lesage-Meessen L."/>
            <person name="Lombard V."/>
            <person name="Mariette J."/>
            <person name="Noirot C."/>
            <person name="Park J."/>
            <person name="Patyshakuliyeva A."/>
            <person name="Wieneger R.A.B."/>
            <person name="Wosten H.A.B."/>
            <person name="Martin F."/>
            <person name="Coutinho P.M."/>
            <person name="de Vries R."/>
            <person name="Martinez A.T."/>
            <person name="Klopp C."/>
            <person name="Pontarotti P."/>
            <person name="Henrissat B."/>
            <person name="Record E."/>
        </authorList>
    </citation>
    <scope>NUCLEOTIDE SEQUENCE [LARGE SCALE GENOMIC DNA]</scope>
    <source>
        <strain evidence="11">BRFM137</strain>
    </source>
</reference>
<evidence type="ECO:0000256" key="6">
    <source>
        <dbReference type="ARBA" id="ARBA00031792"/>
    </source>
</evidence>
<dbReference type="GO" id="GO:0002939">
    <property type="term" value="P:tRNA N1-guanine methylation"/>
    <property type="evidence" value="ECO:0007669"/>
    <property type="project" value="TreeGrafter"/>
</dbReference>
<comment type="catalytic activity">
    <reaction evidence="8">
        <text>guanosine(9) in tRNA + S-adenosyl-L-methionine = N(1)-methylguanosine(9) in tRNA + S-adenosyl-L-homocysteine + H(+)</text>
        <dbReference type="Rhea" id="RHEA:43156"/>
        <dbReference type="Rhea" id="RHEA-COMP:10367"/>
        <dbReference type="Rhea" id="RHEA-COMP:10368"/>
        <dbReference type="ChEBI" id="CHEBI:15378"/>
        <dbReference type="ChEBI" id="CHEBI:57856"/>
        <dbReference type="ChEBI" id="CHEBI:59789"/>
        <dbReference type="ChEBI" id="CHEBI:73542"/>
        <dbReference type="ChEBI" id="CHEBI:74269"/>
        <dbReference type="EC" id="2.1.1.221"/>
    </reaction>
</comment>
<dbReference type="EMBL" id="CCBP010000016">
    <property type="protein sequence ID" value="CDO68447.1"/>
    <property type="molecule type" value="Genomic_DNA"/>
</dbReference>
<evidence type="ECO:0000313" key="12">
    <source>
        <dbReference type="Proteomes" id="UP000029665"/>
    </source>
</evidence>
<comment type="caution">
    <text evidence="11">The sequence shown here is derived from an EMBL/GenBank/DDBJ whole genome shotgun (WGS) entry which is preliminary data.</text>
</comment>
<feature type="domain" description="SAM-dependent MTase TRM10-type" evidence="10">
    <location>
        <begin position="99"/>
        <end position="346"/>
    </location>
</feature>
<dbReference type="HOGENOM" id="CLU_034384_1_1_1"/>
<dbReference type="PROSITE" id="PS51675">
    <property type="entry name" value="SAM_MT_TRM10"/>
    <property type="match status" value="1"/>
</dbReference>
<dbReference type="InterPro" id="IPR007356">
    <property type="entry name" value="tRNA_m1G_MeTrfase_euk"/>
</dbReference>
<keyword evidence="4" id="KW-0808">Transferase</keyword>
<evidence type="ECO:0000259" key="10">
    <source>
        <dbReference type="PROSITE" id="PS51675"/>
    </source>
</evidence>
<feature type="region of interest" description="Disordered" evidence="9">
    <location>
        <begin position="1"/>
        <end position="86"/>
    </location>
</feature>
<name>A0A060S249_PYCCI</name>
<keyword evidence="3" id="KW-0489">Methyltransferase</keyword>
<feature type="compositionally biased region" description="Low complexity" evidence="9">
    <location>
        <begin position="10"/>
        <end position="45"/>
    </location>
</feature>
<keyword evidence="12" id="KW-1185">Reference proteome</keyword>
<evidence type="ECO:0000256" key="8">
    <source>
        <dbReference type="ARBA" id="ARBA00048434"/>
    </source>
</evidence>
<feature type="compositionally biased region" description="Basic and acidic residues" evidence="9">
    <location>
        <begin position="61"/>
        <end position="86"/>
    </location>
</feature>
<gene>
    <name evidence="11" type="ORF">BN946_scf184760.g3</name>
</gene>
<dbReference type="AlphaFoldDB" id="A0A060S249"/>
<evidence type="ECO:0000256" key="9">
    <source>
        <dbReference type="SAM" id="MobiDB-lite"/>
    </source>
</evidence>
<dbReference type="GO" id="GO:0052905">
    <property type="term" value="F:tRNA (guanosine(9)-N1)-methyltransferase activity"/>
    <property type="evidence" value="ECO:0007669"/>
    <property type="project" value="UniProtKB-EC"/>
</dbReference>
<feature type="compositionally biased region" description="Acidic residues" evidence="9">
    <location>
        <begin position="381"/>
        <end position="390"/>
    </location>
</feature>
<dbReference type="PANTHER" id="PTHR13563:SF13">
    <property type="entry name" value="TRNA METHYLTRANSFERASE 10 HOMOLOG A"/>
    <property type="match status" value="1"/>
</dbReference>
<dbReference type="InterPro" id="IPR028564">
    <property type="entry name" value="MT_TRM10-typ"/>
</dbReference>
<dbReference type="OrthoDB" id="278300at2759"/>
<dbReference type="PANTHER" id="PTHR13563">
    <property type="entry name" value="TRNA (GUANINE-9-) METHYLTRANSFERASE"/>
    <property type="match status" value="1"/>
</dbReference>
<feature type="compositionally biased region" description="Acidic residues" evidence="9">
    <location>
        <begin position="362"/>
        <end position="373"/>
    </location>
</feature>
<keyword evidence="5" id="KW-0949">S-adenosyl-L-methionine</keyword>
<feature type="compositionally biased region" description="Basic and acidic residues" evidence="9">
    <location>
        <begin position="200"/>
        <end position="214"/>
    </location>
</feature>
<evidence type="ECO:0000256" key="7">
    <source>
        <dbReference type="ARBA" id="ARBA00032166"/>
    </source>
</evidence>
<dbReference type="InterPro" id="IPR038459">
    <property type="entry name" value="MT_TRM10-typ_sf"/>
</dbReference>
<feature type="region of interest" description="Disordered" evidence="9">
    <location>
        <begin position="346"/>
        <end position="424"/>
    </location>
</feature>
<evidence type="ECO:0000313" key="11">
    <source>
        <dbReference type="EMBL" id="CDO68447.1"/>
    </source>
</evidence>
<evidence type="ECO:0000256" key="5">
    <source>
        <dbReference type="ARBA" id="ARBA00022691"/>
    </source>
</evidence>
<dbReference type="EC" id="2.1.1.221" evidence="1"/>
<dbReference type="STRING" id="5643.A0A060S249"/>